<evidence type="ECO:0000256" key="1">
    <source>
        <dbReference type="SAM" id="Phobius"/>
    </source>
</evidence>
<gene>
    <name evidence="3" type="ORF">E4V82_06510</name>
</gene>
<feature type="domain" description="YdbS-like PH" evidence="2">
    <location>
        <begin position="71"/>
        <end position="142"/>
    </location>
</feature>
<name>A0A5N7ILA3_9CLOT</name>
<keyword evidence="1" id="KW-0812">Transmembrane</keyword>
<evidence type="ECO:0000313" key="4">
    <source>
        <dbReference type="Proteomes" id="UP000342249"/>
    </source>
</evidence>
<dbReference type="AlphaFoldDB" id="A0A5N7ILA3"/>
<feature type="transmembrane region" description="Helical" evidence="1">
    <location>
        <begin position="46"/>
        <end position="65"/>
    </location>
</feature>
<evidence type="ECO:0000259" key="2">
    <source>
        <dbReference type="Pfam" id="PF03703"/>
    </source>
</evidence>
<reference evidence="3 4" key="1">
    <citation type="journal article" date="2019" name="Lett. Appl. Microbiol.">
        <title>A case of 'blown pack' spoilage of vacuum-packaged pork likely associated with Clostridium estertheticum in Canada.</title>
        <authorList>
            <person name="Zhang P."/>
            <person name="Ward P."/>
            <person name="McMullen L.M."/>
            <person name="Yang X."/>
        </authorList>
    </citation>
    <scope>NUCLEOTIDE SEQUENCE [LARGE SCALE GENOMIC DNA]</scope>
    <source>
        <strain evidence="3 4">MA19</strain>
    </source>
</reference>
<dbReference type="Proteomes" id="UP000342249">
    <property type="component" value="Unassembled WGS sequence"/>
</dbReference>
<evidence type="ECO:0000313" key="3">
    <source>
        <dbReference type="EMBL" id="MPQ61764.1"/>
    </source>
</evidence>
<keyword evidence="1" id="KW-0472">Membrane</keyword>
<keyword evidence="1" id="KW-1133">Transmembrane helix</keyword>
<feature type="transmembrane region" description="Helical" evidence="1">
    <location>
        <begin position="21"/>
        <end position="40"/>
    </location>
</feature>
<accession>A0A5N7ILA3</accession>
<dbReference type="PANTHER" id="PTHR34473">
    <property type="entry name" value="UPF0699 TRANSMEMBRANE PROTEIN YDBS"/>
    <property type="match status" value="1"/>
</dbReference>
<dbReference type="Pfam" id="PF03703">
    <property type="entry name" value="bPH_2"/>
    <property type="match status" value="1"/>
</dbReference>
<dbReference type="InterPro" id="IPR005182">
    <property type="entry name" value="YdbS-like_PH"/>
</dbReference>
<organism evidence="3 4">
    <name type="scientific">Clostridium estertheticum</name>
    <dbReference type="NCBI Taxonomy" id="238834"/>
    <lineage>
        <taxon>Bacteria</taxon>
        <taxon>Bacillati</taxon>
        <taxon>Bacillota</taxon>
        <taxon>Clostridia</taxon>
        <taxon>Eubacteriales</taxon>
        <taxon>Clostridiaceae</taxon>
        <taxon>Clostridium</taxon>
    </lineage>
</organism>
<proteinExistence type="predicted"/>
<comment type="caution">
    <text evidence="3">The sequence shown here is derived from an EMBL/GenBank/DDBJ whole genome shotgun (WGS) entry which is preliminary data.</text>
</comment>
<sequence length="156" mass="17958">MEVIMKKISPFSKKMWTIDGLVITSVFLIIAVALSIFLGFDSVWKYILILSVYVIAIIIFINSLFMPKYKYEKFSYNMDEEKIILKYGVLTEINVIIPMSRVQYVDTEQGIILKKYKLINLTVHTAGGAYKIPYLESDIGNELQLSITKTVQERSI</sequence>
<dbReference type="EMBL" id="SPSF01000016">
    <property type="protein sequence ID" value="MPQ61764.1"/>
    <property type="molecule type" value="Genomic_DNA"/>
</dbReference>
<protein>
    <recommendedName>
        <fullName evidence="2">YdbS-like PH domain-containing protein</fullName>
    </recommendedName>
</protein>
<dbReference type="PANTHER" id="PTHR34473:SF2">
    <property type="entry name" value="UPF0699 TRANSMEMBRANE PROTEIN YDBT"/>
    <property type="match status" value="1"/>
</dbReference>